<dbReference type="AlphaFoldDB" id="A0A0E9SVR7"/>
<reference evidence="1" key="1">
    <citation type="submission" date="2014-11" db="EMBL/GenBank/DDBJ databases">
        <authorList>
            <person name="Amaro Gonzalez C."/>
        </authorList>
    </citation>
    <scope>NUCLEOTIDE SEQUENCE</scope>
</reference>
<dbReference type="EMBL" id="GBXM01063919">
    <property type="protein sequence ID" value="JAH44658.1"/>
    <property type="molecule type" value="Transcribed_RNA"/>
</dbReference>
<name>A0A0E9SVR7_ANGAN</name>
<protein>
    <submittedName>
        <fullName evidence="1">Uncharacterized protein</fullName>
    </submittedName>
</protein>
<evidence type="ECO:0000313" key="1">
    <source>
        <dbReference type="EMBL" id="JAH44658.1"/>
    </source>
</evidence>
<accession>A0A0E9SVR7</accession>
<organism evidence="1">
    <name type="scientific">Anguilla anguilla</name>
    <name type="common">European freshwater eel</name>
    <name type="synonym">Muraena anguilla</name>
    <dbReference type="NCBI Taxonomy" id="7936"/>
    <lineage>
        <taxon>Eukaryota</taxon>
        <taxon>Metazoa</taxon>
        <taxon>Chordata</taxon>
        <taxon>Craniata</taxon>
        <taxon>Vertebrata</taxon>
        <taxon>Euteleostomi</taxon>
        <taxon>Actinopterygii</taxon>
        <taxon>Neopterygii</taxon>
        <taxon>Teleostei</taxon>
        <taxon>Anguilliformes</taxon>
        <taxon>Anguillidae</taxon>
        <taxon>Anguilla</taxon>
    </lineage>
</organism>
<sequence length="71" mass="8057">MSHNIAKSHSQFGSDSSDKGFPLLCMKRAISSLSSKNRLRILLLLSHLTSVWYGTSPYSEPISCKNSWNWR</sequence>
<reference evidence="1" key="2">
    <citation type="journal article" date="2015" name="Fish Shellfish Immunol.">
        <title>Early steps in the European eel (Anguilla anguilla)-Vibrio vulnificus interaction in the gills: Role of the RtxA13 toxin.</title>
        <authorList>
            <person name="Callol A."/>
            <person name="Pajuelo D."/>
            <person name="Ebbesson L."/>
            <person name="Teles M."/>
            <person name="MacKenzie S."/>
            <person name="Amaro C."/>
        </authorList>
    </citation>
    <scope>NUCLEOTIDE SEQUENCE</scope>
</reference>
<proteinExistence type="predicted"/>